<evidence type="ECO:0000259" key="3">
    <source>
        <dbReference type="Pfam" id="PF07687"/>
    </source>
</evidence>
<dbReference type="FunFam" id="3.30.70.360:FF:000004">
    <property type="entry name" value="Peptidase M20 domain-containing protein 2"/>
    <property type="match status" value="1"/>
</dbReference>
<dbReference type="InterPro" id="IPR017144">
    <property type="entry name" value="Xaa-Arg_dipeptidase"/>
</dbReference>
<dbReference type="InterPro" id="IPR036264">
    <property type="entry name" value="Bact_exopeptidase_dim_dom"/>
</dbReference>
<organism evidence="4 5">
    <name type="scientific">Cyberlindnera fabianii</name>
    <name type="common">Yeast</name>
    <name type="synonym">Hansenula fabianii</name>
    <dbReference type="NCBI Taxonomy" id="36022"/>
    <lineage>
        <taxon>Eukaryota</taxon>
        <taxon>Fungi</taxon>
        <taxon>Dikarya</taxon>
        <taxon>Ascomycota</taxon>
        <taxon>Saccharomycotina</taxon>
        <taxon>Saccharomycetes</taxon>
        <taxon>Phaffomycetales</taxon>
        <taxon>Phaffomycetaceae</taxon>
        <taxon>Cyberlindnera</taxon>
    </lineage>
</organism>
<comment type="caution">
    <text evidence="4">The sequence shown here is derived from an EMBL/GenBank/DDBJ whole genome shotgun (WGS) entry which is preliminary data.</text>
</comment>
<gene>
    <name evidence="4" type="ORF">BON22_3595</name>
</gene>
<dbReference type="SUPFAM" id="SSF53187">
    <property type="entry name" value="Zn-dependent exopeptidases"/>
    <property type="match status" value="1"/>
</dbReference>
<evidence type="ECO:0000256" key="1">
    <source>
        <dbReference type="ARBA" id="ARBA00006247"/>
    </source>
</evidence>
<dbReference type="OMA" id="MDCLPGI"/>
<evidence type="ECO:0000313" key="4">
    <source>
        <dbReference type="EMBL" id="ONH66777.1"/>
    </source>
</evidence>
<keyword evidence="4" id="KW-0378">Hydrolase</keyword>
<dbReference type="VEuPathDB" id="FungiDB:BON22_3595"/>
<dbReference type="Gene3D" id="3.40.630.10">
    <property type="entry name" value="Zn peptidases"/>
    <property type="match status" value="1"/>
</dbReference>
<name>A0A1V2L4E7_CYBFA</name>
<dbReference type="PANTHER" id="PTHR30575:SF4">
    <property type="entry name" value="PEPTIDASE M20 DOMAIN-CONTAINING PROTEIN 2"/>
    <property type="match status" value="1"/>
</dbReference>
<comment type="similarity">
    <text evidence="1 2">Belongs to the peptidase M20A family.</text>
</comment>
<dbReference type="InterPro" id="IPR017439">
    <property type="entry name" value="Amidohydrolase"/>
</dbReference>
<dbReference type="CDD" id="cd05672">
    <property type="entry name" value="M20_ACY1L2-like"/>
    <property type="match status" value="1"/>
</dbReference>
<dbReference type="Proteomes" id="UP000189513">
    <property type="component" value="Unassembled WGS sequence"/>
</dbReference>
<dbReference type="Gene3D" id="3.30.70.360">
    <property type="match status" value="1"/>
</dbReference>
<dbReference type="Pfam" id="PF07687">
    <property type="entry name" value="M20_dimer"/>
    <property type="match status" value="1"/>
</dbReference>
<accession>A0A1V2L4E7</accession>
<keyword evidence="5" id="KW-1185">Reference proteome</keyword>
<evidence type="ECO:0000256" key="2">
    <source>
        <dbReference type="PIRNR" id="PIRNR037226"/>
    </source>
</evidence>
<feature type="domain" description="Peptidase M20 dimerisation" evidence="3">
    <location>
        <begin position="180"/>
        <end position="273"/>
    </location>
</feature>
<dbReference type="PIRSF" id="PIRSF037226">
    <property type="entry name" value="Amidohydrolase_ACY1L2_prd"/>
    <property type="match status" value="1"/>
</dbReference>
<dbReference type="GO" id="GO:0016805">
    <property type="term" value="F:dipeptidase activity"/>
    <property type="evidence" value="ECO:0007669"/>
    <property type="project" value="InterPro"/>
</dbReference>
<dbReference type="STRING" id="36022.A0A1V2L4E7"/>
<dbReference type="PANTHER" id="PTHR30575">
    <property type="entry name" value="PEPTIDASE M20"/>
    <property type="match status" value="1"/>
</dbReference>
<protein>
    <recommendedName>
        <fullName evidence="2">Peptidase M20 domain-containing protein 2</fullName>
    </recommendedName>
</protein>
<dbReference type="SUPFAM" id="SSF55031">
    <property type="entry name" value="Bacterial exopeptidase dimerisation domain"/>
    <property type="match status" value="1"/>
</dbReference>
<dbReference type="EMBL" id="MPUK01000006">
    <property type="protein sequence ID" value="ONH66777.1"/>
    <property type="molecule type" value="Genomic_DNA"/>
</dbReference>
<dbReference type="AlphaFoldDB" id="A0A1V2L4E7"/>
<dbReference type="NCBIfam" id="TIGR01891">
    <property type="entry name" value="amidohydrolases"/>
    <property type="match status" value="1"/>
</dbReference>
<dbReference type="InterPro" id="IPR052030">
    <property type="entry name" value="Peptidase_M20/M20A_hydrolases"/>
</dbReference>
<evidence type="ECO:0000313" key="5">
    <source>
        <dbReference type="Proteomes" id="UP000189513"/>
    </source>
</evidence>
<reference evidence="5" key="1">
    <citation type="journal article" date="2017" name="Genome Announc.">
        <title>Genome sequences of Cyberlindnera fabianii 65, Pichia kudriavzevii 129, and Saccharomyces cerevisiae 131 isolated from fermented masau fruits in Zimbabwe.</title>
        <authorList>
            <person name="van Rijswijck I.M.H."/>
            <person name="Derks M.F.L."/>
            <person name="Abee T."/>
            <person name="de Ridder D."/>
            <person name="Smid E.J."/>
        </authorList>
    </citation>
    <scope>NUCLEOTIDE SEQUENCE [LARGE SCALE GENOMIC DNA]</scope>
    <source>
        <strain evidence="5">65</strain>
    </source>
</reference>
<sequence>MSVTKDITDYVRSQIASIEEELFELQHSIWENPELAYKEVFAHDTLTAYMEKQPGWTVTKHAYGLETAFLCEFKNKPEENPTIVSINSEFDALPNVGHACGHNLIAVCGITAALSTANAMAKFDIPGTVRLIGTPAEEGGGGKIKLIEAGAYKDVDVSLMAHPFNKDPTSYGYTNANQRFIVEFFGKEAHAAASPWQGINALDAMVLMYNAVSVLRQQLLSTDVVQCNINDGGHVPNIICGHSESMFAVRAPTLGRLRELQAKVENCAKAAALATGCKYKITLWTNYYNLICNDVLAACHTKYMTDVFGQKMPPLEEDRRTSRMSASTDQGNVSWVVPALQPLFNVVCEDGPHTKVFAAAAGTKKSHESALETGMCLGFTSLELLLSQEKLAEVKAAWAADIKEQEARFE</sequence>
<dbReference type="InterPro" id="IPR011650">
    <property type="entry name" value="Peptidase_M20_dimer"/>
</dbReference>
<dbReference type="Pfam" id="PF01546">
    <property type="entry name" value="Peptidase_M20"/>
    <property type="match status" value="1"/>
</dbReference>
<proteinExistence type="inferred from homology"/>
<dbReference type="InterPro" id="IPR002933">
    <property type="entry name" value="Peptidase_M20"/>
</dbReference>